<protein>
    <submittedName>
        <fullName evidence="1">Uncharacterized protein</fullName>
    </submittedName>
</protein>
<reference evidence="1" key="1">
    <citation type="submission" date="2021-05" db="EMBL/GenBank/DDBJ databases">
        <authorList>
            <person name="Alioto T."/>
            <person name="Alioto T."/>
            <person name="Gomez Garrido J."/>
        </authorList>
    </citation>
    <scope>NUCLEOTIDE SEQUENCE</scope>
</reference>
<sequence length="107" mass="12309">MLTCTTKNRLSNLLALKTEIARQGNKSAQRKIKSKSWTKCRDNTYMKLHTYKKKIEFYQPNVTFLASRCDIFGSICFQHQGGDKMAQKKPDLKNGQVQMLHQAITAL</sequence>
<evidence type="ECO:0000313" key="1">
    <source>
        <dbReference type="EMBL" id="CAG6741276.1"/>
    </source>
</evidence>
<accession>A0A8D8Z7S4</accession>
<dbReference type="EMBL" id="HBUF01424816">
    <property type="protein sequence ID" value="CAG6741276.1"/>
    <property type="molecule type" value="Transcribed_RNA"/>
</dbReference>
<name>A0A8D8Z7S4_9HEMI</name>
<proteinExistence type="predicted"/>
<organism evidence="1">
    <name type="scientific">Cacopsylla melanoneura</name>
    <dbReference type="NCBI Taxonomy" id="428564"/>
    <lineage>
        <taxon>Eukaryota</taxon>
        <taxon>Metazoa</taxon>
        <taxon>Ecdysozoa</taxon>
        <taxon>Arthropoda</taxon>
        <taxon>Hexapoda</taxon>
        <taxon>Insecta</taxon>
        <taxon>Pterygota</taxon>
        <taxon>Neoptera</taxon>
        <taxon>Paraneoptera</taxon>
        <taxon>Hemiptera</taxon>
        <taxon>Sternorrhyncha</taxon>
        <taxon>Psylloidea</taxon>
        <taxon>Psyllidae</taxon>
        <taxon>Psyllinae</taxon>
        <taxon>Cacopsylla</taxon>
    </lineage>
</organism>
<dbReference type="AlphaFoldDB" id="A0A8D8Z7S4"/>